<dbReference type="Pfam" id="PF03968">
    <property type="entry name" value="LptD_N"/>
    <property type="match status" value="1"/>
</dbReference>
<keyword evidence="2 4" id="KW-0732">Signal</keyword>
<dbReference type="GO" id="GO:0043165">
    <property type="term" value="P:Gram-negative-bacterium-type cell outer membrane assembly"/>
    <property type="evidence" value="ECO:0007669"/>
    <property type="project" value="UniProtKB-UniRule"/>
</dbReference>
<evidence type="ECO:0000313" key="7">
    <source>
        <dbReference type="EMBL" id="AWL12961.1"/>
    </source>
</evidence>
<comment type="function">
    <text evidence="4">Involved in the assembly of lipopolysaccharide (LPS). Required for the translocation of LPS from the inner membrane to the outer membrane. May form a bridge between the inner membrane and the outer membrane, via interactions with LptC and LptD, thereby facilitating LPS transfer across the periplasm.</text>
</comment>
<feature type="signal peptide" evidence="4">
    <location>
        <begin position="1"/>
        <end position="26"/>
    </location>
</feature>
<dbReference type="EMBL" id="CP029347">
    <property type="protein sequence ID" value="AWL12961.1"/>
    <property type="molecule type" value="Genomic_DNA"/>
</dbReference>
<feature type="domain" description="Organic solvent tolerance-like N-terminal" evidence="6">
    <location>
        <begin position="36"/>
        <end position="146"/>
    </location>
</feature>
<name>A0A2S2E5N0_9ALTE</name>
<keyword evidence="8" id="KW-1185">Reference proteome</keyword>
<dbReference type="AlphaFoldDB" id="A0A2S2E5N0"/>
<dbReference type="InterPro" id="IPR014340">
    <property type="entry name" value="LptA"/>
</dbReference>
<dbReference type="GO" id="GO:0017089">
    <property type="term" value="F:glycolipid transfer activity"/>
    <property type="evidence" value="ECO:0007669"/>
    <property type="project" value="TreeGrafter"/>
</dbReference>
<dbReference type="GO" id="GO:0015920">
    <property type="term" value="P:lipopolysaccharide transport"/>
    <property type="evidence" value="ECO:0007669"/>
    <property type="project" value="UniProtKB-UniRule"/>
</dbReference>
<comment type="subcellular location">
    <subcellularLocation>
        <location evidence="4">Periplasm</location>
    </subcellularLocation>
</comment>
<proteinExistence type="inferred from homology"/>
<comment type="subunit">
    <text evidence="4">Component of the lipopolysaccharide transport and assembly complex.</text>
</comment>
<dbReference type="OrthoDB" id="5599500at2"/>
<protein>
    <recommendedName>
        <fullName evidence="4">Lipopolysaccharide export system protein LptA</fullName>
    </recommendedName>
</protein>
<evidence type="ECO:0000256" key="2">
    <source>
        <dbReference type="ARBA" id="ARBA00022729"/>
    </source>
</evidence>
<feature type="compositionally biased region" description="Polar residues" evidence="5">
    <location>
        <begin position="173"/>
        <end position="184"/>
    </location>
</feature>
<feature type="chain" id="PRO_5015792427" description="Lipopolysaccharide export system protein LptA" evidence="4">
    <location>
        <begin position="27"/>
        <end position="184"/>
    </location>
</feature>
<evidence type="ECO:0000256" key="1">
    <source>
        <dbReference type="ARBA" id="ARBA00022448"/>
    </source>
</evidence>
<dbReference type="GO" id="GO:0001530">
    <property type="term" value="F:lipopolysaccharide binding"/>
    <property type="evidence" value="ECO:0007669"/>
    <property type="project" value="InterPro"/>
</dbReference>
<dbReference type="PANTHER" id="PTHR36504:SF1">
    <property type="entry name" value="LIPOPOLYSACCHARIDE EXPORT SYSTEM PROTEIN LPTA"/>
    <property type="match status" value="1"/>
</dbReference>
<dbReference type="RefSeq" id="WP_109340487.1">
    <property type="nucleotide sequence ID" value="NZ_CP029347.1"/>
</dbReference>
<dbReference type="HAMAP" id="MF_01914">
    <property type="entry name" value="LPS_assembly_LptA"/>
    <property type="match status" value="1"/>
</dbReference>
<evidence type="ECO:0000256" key="5">
    <source>
        <dbReference type="SAM" id="MobiDB-lite"/>
    </source>
</evidence>
<gene>
    <name evidence="4" type="primary">lptA</name>
    <name evidence="7" type="ORF">HMF8227_02509</name>
</gene>
<comment type="similarity">
    <text evidence="4">Belongs to the LptA family.</text>
</comment>
<dbReference type="InterPro" id="IPR052037">
    <property type="entry name" value="LPS_export_LptA"/>
</dbReference>
<dbReference type="GO" id="GO:0009279">
    <property type="term" value="C:cell outer membrane"/>
    <property type="evidence" value="ECO:0007669"/>
    <property type="project" value="TreeGrafter"/>
</dbReference>
<dbReference type="GO" id="GO:0030288">
    <property type="term" value="C:outer membrane-bounded periplasmic space"/>
    <property type="evidence" value="ECO:0007669"/>
    <property type="project" value="TreeGrafter"/>
</dbReference>
<evidence type="ECO:0000256" key="3">
    <source>
        <dbReference type="ARBA" id="ARBA00022764"/>
    </source>
</evidence>
<sequence length="184" mass="20210" precursor="true">MYKPNMIPSLKHNLLLCLLACGGAQATEGDFQQPIQVSSGSQFVDGKNKTSVFKDNVRIEQGSLLIQADEVEVIASEGKGKEVFIATGNPTTYSQLMEDGSRISASAQRIQYRVNGRQIALEGQAQFQQDNSMVKGDRIIFDMDAEQLLAEGSKQGEERVTTVFQPEEKAAGNDNQNQKEPQEP</sequence>
<organism evidence="7 8">
    <name type="scientific">Saliniradius amylolyticus</name>
    <dbReference type="NCBI Taxonomy" id="2183582"/>
    <lineage>
        <taxon>Bacteria</taxon>
        <taxon>Pseudomonadati</taxon>
        <taxon>Pseudomonadota</taxon>
        <taxon>Gammaproteobacteria</taxon>
        <taxon>Alteromonadales</taxon>
        <taxon>Alteromonadaceae</taxon>
        <taxon>Saliniradius</taxon>
    </lineage>
</organism>
<evidence type="ECO:0000256" key="4">
    <source>
        <dbReference type="HAMAP-Rule" id="MF_01914"/>
    </source>
</evidence>
<dbReference type="KEGG" id="salh:HMF8227_02509"/>
<reference evidence="7 8" key="1">
    <citation type="submission" date="2018-05" db="EMBL/GenBank/DDBJ databases">
        <title>Salinimonas sp. HMF8227 Genome sequencing and assembly.</title>
        <authorList>
            <person name="Kang H."/>
            <person name="Kang J."/>
            <person name="Cha I."/>
            <person name="Kim H."/>
            <person name="Joh K."/>
        </authorList>
    </citation>
    <scope>NUCLEOTIDE SEQUENCE [LARGE SCALE GENOMIC DNA]</scope>
    <source>
        <strain evidence="7 8">HMF8227</strain>
    </source>
</reference>
<dbReference type="NCBIfam" id="TIGR03002">
    <property type="entry name" value="outer_YhbN_LptA"/>
    <property type="match status" value="1"/>
</dbReference>
<feature type="compositionally biased region" description="Basic and acidic residues" evidence="5">
    <location>
        <begin position="154"/>
        <end position="171"/>
    </location>
</feature>
<dbReference type="InterPro" id="IPR005653">
    <property type="entry name" value="OstA-like_N"/>
</dbReference>
<evidence type="ECO:0000313" key="8">
    <source>
        <dbReference type="Proteomes" id="UP000245728"/>
    </source>
</evidence>
<keyword evidence="3 4" id="KW-0574">Periplasm</keyword>
<dbReference type="Gene3D" id="2.60.450.10">
    <property type="entry name" value="Lipopolysaccharide (LPS) transport protein A like domain"/>
    <property type="match status" value="1"/>
</dbReference>
<evidence type="ECO:0000259" key="6">
    <source>
        <dbReference type="Pfam" id="PF03968"/>
    </source>
</evidence>
<dbReference type="PANTHER" id="PTHR36504">
    <property type="entry name" value="LIPOPOLYSACCHARIDE EXPORT SYSTEM PROTEIN LPTA"/>
    <property type="match status" value="1"/>
</dbReference>
<feature type="region of interest" description="Disordered" evidence="5">
    <location>
        <begin position="152"/>
        <end position="184"/>
    </location>
</feature>
<accession>A0A2S2E5N0</accession>
<keyword evidence="1 4" id="KW-0813">Transport</keyword>
<dbReference type="Proteomes" id="UP000245728">
    <property type="component" value="Chromosome"/>
</dbReference>